<accession>A0ABW3X2K1</accession>
<dbReference type="InterPro" id="IPR021236">
    <property type="entry name" value="Uncharacterised_YfdX"/>
</dbReference>
<sequence>MTKTRTVAVFLAATSLLSGVALANDAVKAQAVAPITAAQQAADQDVGKLSKDGAQAFRDLHLARIAIFDADPTLAKDLIGKAQALLATAKTDEAVYTKAEADLRAPAKHSYAAKSANGAKAADAGKSTDAARATAQPTAWLPVDGQLTLGEDFVATPAKAAAVATANKSLEKGDRKGAVDQLKLAGVDMSFVLAVVPLNQTATDVDQAANLIGQGKYYEGNALLKRVEDGVRFDVVDMVGTPQKTSAAAAATTGTAPAATAPKK</sequence>
<evidence type="ECO:0000313" key="4">
    <source>
        <dbReference type="Proteomes" id="UP001597176"/>
    </source>
</evidence>
<feature type="compositionally biased region" description="Low complexity" evidence="1">
    <location>
        <begin position="114"/>
        <end position="127"/>
    </location>
</feature>
<evidence type="ECO:0000313" key="3">
    <source>
        <dbReference type="EMBL" id="MFD1303236.1"/>
    </source>
</evidence>
<dbReference type="Gene3D" id="1.20.120.1940">
    <property type="entry name" value="YfdX protein domain"/>
    <property type="match status" value="1"/>
</dbReference>
<keyword evidence="2" id="KW-0732">Signal</keyword>
<dbReference type="Proteomes" id="UP001597176">
    <property type="component" value="Unassembled WGS sequence"/>
</dbReference>
<evidence type="ECO:0000256" key="2">
    <source>
        <dbReference type="SAM" id="SignalP"/>
    </source>
</evidence>
<dbReference type="Gene3D" id="6.10.250.2140">
    <property type="match status" value="1"/>
</dbReference>
<dbReference type="RefSeq" id="WP_238208991.1">
    <property type="nucleotide sequence ID" value="NZ_JBHTND010000025.1"/>
</dbReference>
<feature type="chain" id="PRO_5045929440" evidence="2">
    <location>
        <begin position="24"/>
        <end position="264"/>
    </location>
</feature>
<proteinExistence type="predicted"/>
<comment type="caution">
    <text evidence="3">The sequence shown here is derived from an EMBL/GenBank/DDBJ whole genome shotgun (WGS) entry which is preliminary data.</text>
</comment>
<evidence type="ECO:0000256" key="1">
    <source>
        <dbReference type="SAM" id="MobiDB-lite"/>
    </source>
</evidence>
<protein>
    <submittedName>
        <fullName evidence="3">YfdX family protein</fullName>
    </submittedName>
</protein>
<gene>
    <name evidence="3" type="ORF">ACFQ4G_16810</name>
</gene>
<dbReference type="Pfam" id="PF10938">
    <property type="entry name" value="YfdX"/>
    <property type="match status" value="1"/>
</dbReference>
<name>A0ABW3X2K1_9HYPH</name>
<organism evidence="3 4">
    <name type="scientific">Methylobacterium marchantiae</name>
    <dbReference type="NCBI Taxonomy" id="600331"/>
    <lineage>
        <taxon>Bacteria</taxon>
        <taxon>Pseudomonadati</taxon>
        <taxon>Pseudomonadota</taxon>
        <taxon>Alphaproteobacteria</taxon>
        <taxon>Hyphomicrobiales</taxon>
        <taxon>Methylobacteriaceae</taxon>
        <taxon>Methylobacterium</taxon>
    </lineage>
</organism>
<feature type="region of interest" description="Disordered" evidence="1">
    <location>
        <begin position="244"/>
        <end position="264"/>
    </location>
</feature>
<keyword evidence="4" id="KW-1185">Reference proteome</keyword>
<feature type="signal peptide" evidence="2">
    <location>
        <begin position="1"/>
        <end position="23"/>
    </location>
</feature>
<feature type="region of interest" description="Disordered" evidence="1">
    <location>
        <begin position="114"/>
        <end position="135"/>
    </location>
</feature>
<reference evidence="4" key="1">
    <citation type="journal article" date="2019" name="Int. J. Syst. Evol. Microbiol.">
        <title>The Global Catalogue of Microorganisms (GCM) 10K type strain sequencing project: providing services to taxonomists for standard genome sequencing and annotation.</title>
        <authorList>
            <consortium name="The Broad Institute Genomics Platform"/>
            <consortium name="The Broad Institute Genome Sequencing Center for Infectious Disease"/>
            <person name="Wu L."/>
            <person name="Ma J."/>
        </authorList>
    </citation>
    <scope>NUCLEOTIDE SEQUENCE [LARGE SCALE GENOMIC DNA]</scope>
    <source>
        <strain evidence="4">CCUG 56108</strain>
    </source>
</reference>
<dbReference type="EMBL" id="JBHTND010000025">
    <property type="protein sequence ID" value="MFD1303236.1"/>
    <property type="molecule type" value="Genomic_DNA"/>
</dbReference>